<keyword evidence="1" id="KW-0732">Signal</keyword>
<dbReference type="AlphaFoldDB" id="A0A917C7N0"/>
<organism evidence="2 3">
    <name type="scientific">Terasakiella brassicae</name>
    <dbReference type="NCBI Taxonomy" id="1634917"/>
    <lineage>
        <taxon>Bacteria</taxon>
        <taxon>Pseudomonadati</taxon>
        <taxon>Pseudomonadota</taxon>
        <taxon>Alphaproteobacteria</taxon>
        <taxon>Rhodospirillales</taxon>
        <taxon>Terasakiellaceae</taxon>
        <taxon>Terasakiella</taxon>
    </lineage>
</organism>
<keyword evidence="3" id="KW-1185">Reference proteome</keyword>
<comment type="caution">
    <text evidence="2">The sequence shown here is derived from an EMBL/GenBank/DDBJ whole genome shotgun (WGS) entry which is preliminary data.</text>
</comment>
<evidence type="ECO:0000313" key="3">
    <source>
        <dbReference type="Proteomes" id="UP000632498"/>
    </source>
</evidence>
<feature type="signal peptide" evidence="1">
    <location>
        <begin position="1"/>
        <end position="31"/>
    </location>
</feature>
<reference evidence="2" key="1">
    <citation type="journal article" date="2014" name="Int. J. Syst. Evol. Microbiol.">
        <title>Complete genome sequence of Corynebacterium casei LMG S-19264T (=DSM 44701T), isolated from a smear-ripened cheese.</title>
        <authorList>
            <consortium name="US DOE Joint Genome Institute (JGI-PGF)"/>
            <person name="Walter F."/>
            <person name="Albersmeier A."/>
            <person name="Kalinowski J."/>
            <person name="Ruckert C."/>
        </authorList>
    </citation>
    <scope>NUCLEOTIDE SEQUENCE</scope>
    <source>
        <strain evidence="2">CGMCC 1.15254</strain>
    </source>
</reference>
<gene>
    <name evidence="2" type="ORF">GCM10011332_30540</name>
</gene>
<evidence type="ECO:0000256" key="1">
    <source>
        <dbReference type="SAM" id="SignalP"/>
    </source>
</evidence>
<protein>
    <recommendedName>
        <fullName evidence="4">DnrO protein</fullName>
    </recommendedName>
</protein>
<accession>A0A917C7N0</accession>
<sequence length="163" mass="18358">MRIYPMFTKTKIASALLAAGLFFGVTNLSFAADHHSHGEQTMVEAKLNAGQKWKGDKHLRKSMGAIRTSINTRLGEIHENRLPSDEYKKLANEIQTQIDYMVENCNLPEAEDEQLHIILNPIFEGVSEMETGKNERAGAVKVVKVYNAYGKYFEDSNWAPLGK</sequence>
<dbReference type="Proteomes" id="UP000632498">
    <property type="component" value="Unassembled WGS sequence"/>
</dbReference>
<evidence type="ECO:0000313" key="2">
    <source>
        <dbReference type="EMBL" id="GGF74337.1"/>
    </source>
</evidence>
<name>A0A917C7N0_9PROT</name>
<feature type="chain" id="PRO_5037839107" description="DnrO protein" evidence="1">
    <location>
        <begin position="32"/>
        <end position="163"/>
    </location>
</feature>
<evidence type="ECO:0008006" key="4">
    <source>
        <dbReference type="Google" id="ProtNLM"/>
    </source>
</evidence>
<reference evidence="2" key="2">
    <citation type="submission" date="2020-09" db="EMBL/GenBank/DDBJ databases">
        <authorList>
            <person name="Sun Q."/>
            <person name="Zhou Y."/>
        </authorList>
    </citation>
    <scope>NUCLEOTIDE SEQUENCE</scope>
    <source>
        <strain evidence="2">CGMCC 1.15254</strain>
    </source>
</reference>
<dbReference type="EMBL" id="BMHV01000032">
    <property type="protein sequence ID" value="GGF74337.1"/>
    <property type="molecule type" value="Genomic_DNA"/>
</dbReference>
<proteinExistence type="predicted"/>